<dbReference type="AlphaFoldDB" id="X0VHF0"/>
<dbReference type="PANTHER" id="PTHR47203:SF1">
    <property type="entry name" value="HYPOTHETICAL BASE EXCISION DNA REPAIR PROTEIN (EUROFUNG)"/>
    <property type="match status" value="1"/>
</dbReference>
<comment type="similarity">
    <text evidence="2">Belongs to the Nth/MutY family.</text>
</comment>
<accession>X0VHF0</accession>
<dbReference type="InterPro" id="IPR003651">
    <property type="entry name" value="Endonuclease3_FeS-loop_motif"/>
</dbReference>
<dbReference type="PROSITE" id="PS00764">
    <property type="entry name" value="ENDONUCLEASE_III_1"/>
    <property type="match status" value="1"/>
</dbReference>
<dbReference type="GO" id="GO:0006284">
    <property type="term" value="P:base-excision repair"/>
    <property type="evidence" value="ECO:0007669"/>
    <property type="project" value="InterPro"/>
</dbReference>
<evidence type="ECO:0000313" key="11">
    <source>
        <dbReference type="EMBL" id="GAG17739.1"/>
    </source>
</evidence>
<evidence type="ECO:0000256" key="9">
    <source>
        <dbReference type="ARBA" id="ARBA00023295"/>
    </source>
</evidence>
<name>X0VHF0_9ZZZZ</name>
<dbReference type="GO" id="GO:0140097">
    <property type="term" value="F:catalytic activity, acting on DNA"/>
    <property type="evidence" value="ECO:0007669"/>
    <property type="project" value="UniProtKB-ARBA"/>
</dbReference>
<evidence type="ECO:0000256" key="7">
    <source>
        <dbReference type="ARBA" id="ARBA00023014"/>
    </source>
</evidence>
<keyword evidence="5" id="KW-0378">Hydrolase</keyword>
<dbReference type="SMART" id="SM00525">
    <property type="entry name" value="FES"/>
    <property type="match status" value="1"/>
</dbReference>
<gene>
    <name evidence="11" type="ORF">S01H1_60074</name>
</gene>
<evidence type="ECO:0000256" key="3">
    <source>
        <dbReference type="ARBA" id="ARBA00022723"/>
    </source>
</evidence>
<keyword evidence="4" id="KW-0227">DNA damage</keyword>
<evidence type="ECO:0000256" key="4">
    <source>
        <dbReference type="ARBA" id="ARBA00022763"/>
    </source>
</evidence>
<dbReference type="GO" id="GO:0016798">
    <property type="term" value="F:hydrolase activity, acting on glycosyl bonds"/>
    <property type="evidence" value="ECO:0007669"/>
    <property type="project" value="UniProtKB-KW"/>
</dbReference>
<reference evidence="11" key="1">
    <citation type="journal article" date="2014" name="Front. Microbiol.">
        <title>High frequency of phylogenetically diverse reductive dehalogenase-homologous genes in deep subseafloor sedimentary metagenomes.</title>
        <authorList>
            <person name="Kawai M."/>
            <person name="Futagami T."/>
            <person name="Toyoda A."/>
            <person name="Takaki Y."/>
            <person name="Nishi S."/>
            <person name="Hori S."/>
            <person name="Arai W."/>
            <person name="Tsubouchi T."/>
            <person name="Morono Y."/>
            <person name="Uchiyama I."/>
            <person name="Ito T."/>
            <person name="Fujiyama A."/>
            <person name="Inagaki F."/>
            <person name="Takami H."/>
        </authorList>
    </citation>
    <scope>NUCLEOTIDE SEQUENCE</scope>
    <source>
        <strain evidence="11">Expedition CK06-06</strain>
    </source>
</reference>
<keyword evidence="3" id="KW-0479">Metal-binding</keyword>
<evidence type="ECO:0000256" key="2">
    <source>
        <dbReference type="ARBA" id="ARBA00008343"/>
    </source>
</evidence>
<keyword evidence="7" id="KW-0411">Iron-sulfur</keyword>
<comment type="caution">
    <text evidence="11">The sequence shown here is derived from an EMBL/GenBank/DDBJ whole genome shotgun (WGS) entry which is preliminary data.</text>
</comment>
<evidence type="ECO:0000256" key="8">
    <source>
        <dbReference type="ARBA" id="ARBA00023204"/>
    </source>
</evidence>
<keyword evidence="9" id="KW-0326">Glycosidase</keyword>
<dbReference type="PANTHER" id="PTHR47203">
    <property type="match status" value="1"/>
</dbReference>
<dbReference type="GO" id="GO:0051539">
    <property type="term" value="F:4 iron, 4 sulfur cluster binding"/>
    <property type="evidence" value="ECO:0007669"/>
    <property type="project" value="InterPro"/>
</dbReference>
<feature type="non-terminal residue" evidence="11">
    <location>
        <position position="1"/>
    </location>
</feature>
<protein>
    <recommendedName>
        <fullName evidence="10">HhH-GPD domain-containing protein</fullName>
    </recommendedName>
</protein>
<dbReference type="EMBL" id="BARS01039334">
    <property type="protein sequence ID" value="GAG17739.1"/>
    <property type="molecule type" value="Genomic_DNA"/>
</dbReference>
<dbReference type="SMART" id="SM00478">
    <property type="entry name" value="ENDO3c"/>
    <property type="match status" value="1"/>
</dbReference>
<dbReference type="InterPro" id="IPR003265">
    <property type="entry name" value="HhH-GPD_domain"/>
</dbReference>
<dbReference type="CDD" id="cd00056">
    <property type="entry name" value="ENDO3c"/>
    <property type="match status" value="1"/>
</dbReference>
<evidence type="ECO:0000256" key="6">
    <source>
        <dbReference type="ARBA" id="ARBA00023004"/>
    </source>
</evidence>
<proteinExistence type="inferred from homology"/>
<dbReference type="InterPro" id="IPR023170">
    <property type="entry name" value="HhH_base_excis_C"/>
</dbReference>
<sequence length="216" mass="23753">SVLTPREIIDLLREEYGELRWRSRSEPMSELVRTILSQNTSDTNSGRAFARLVVRFPTWESLLGGDPTAIGDAIRVGGLARVKAPRIKAIVEEVWARLGSFDLSFLAEMPLEEAKTWLRSLPGVGPKTAACVLLFALGRPALPVDTHVHRVAKRLGLVPPRVGAADAHELLEGMLAPDEVYPFHMSLIKHGRRICKAQRPLCARCVLAHGCPSALL</sequence>
<dbReference type="GO" id="GO:0046872">
    <property type="term" value="F:metal ion binding"/>
    <property type="evidence" value="ECO:0007669"/>
    <property type="project" value="UniProtKB-KW"/>
</dbReference>
<evidence type="ECO:0000256" key="5">
    <source>
        <dbReference type="ARBA" id="ARBA00022801"/>
    </source>
</evidence>
<feature type="domain" description="HhH-GPD" evidence="10">
    <location>
        <begin position="36"/>
        <end position="193"/>
    </location>
</feature>
<evidence type="ECO:0000259" key="10">
    <source>
        <dbReference type="SMART" id="SM00478"/>
    </source>
</evidence>
<dbReference type="InterPro" id="IPR011257">
    <property type="entry name" value="DNA_glycosylase"/>
</dbReference>
<dbReference type="SUPFAM" id="SSF48150">
    <property type="entry name" value="DNA-glycosylase"/>
    <property type="match status" value="1"/>
</dbReference>
<comment type="cofactor">
    <cofactor evidence="1">
        <name>[4Fe-4S] cluster</name>
        <dbReference type="ChEBI" id="CHEBI:49883"/>
    </cofactor>
</comment>
<dbReference type="Gene3D" id="1.10.340.30">
    <property type="entry name" value="Hypothetical protein, domain 2"/>
    <property type="match status" value="1"/>
</dbReference>
<dbReference type="Gene3D" id="1.10.1670.10">
    <property type="entry name" value="Helix-hairpin-Helix base-excision DNA repair enzymes (C-terminal)"/>
    <property type="match status" value="1"/>
</dbReference>
<dbReference type="Pfam" id="PF00730">
    <property type="entry name" value="HhH-GPD"/>
    <property type="match status" value="1"/>
</dbReference>
<keyword evidence="6" id="KW-0408">Iron</keyword>
<organism evidence="11">
    <name type="scientific">marine sediment metagenome</name>
    <dbReference type="NCBI Taxonomy" id="412755"/>
    <lineage>
        <taxon>unclassified sequences</taxon>
        <taxon>metagenomes</taxon>
        <taxon>ecological metagenomes</taxon>
    </lineage>
</organism>
<keyword evidence="8" id="KW-0234">DNA repair</keyword>
<dbReference type="InterPro" id="IPR004035">
    <property type="entry name" value="Endouclease-III_FeS-bd_BS"/>
</dbReference>
<evidence type="ECO:0000256" key="1">
    <source>
        <dbReference type="ARBA" id="ARBA00001966"/>
    </source>
</evidence>
<dbReference type="PIRSF" id="PIRSF001435">
    <property type="entry name" value="Nth"/>
    <property type="match status" value="1"/>
</dbReference>